<dbReference type="Proteomes" id="UP000823561">
    <property type="component" value="Chromosome 9"/>
</dbReference>
<organism evidence="1 2">
    <name type="scientific">Alosa alosa</name>
    <name type="common">allis shad</name>
    <dbReference type="NCBI Taxonomy" id="278164"/>
    <lineage>
        <taxon>Eukaryota</taxon>
        <taxon>Metazoa</taxon>
        <taxon>Chordata</taxon>
        <taxon>Craniata</taxon>
        <taxon>Vertebrata</taxon>
        <taxon>Euteleostomi</taxon>
        <taxon>Actinopterygii</taxon>
        <taxon>Neopterygii</taxon>
        <taxon>Teleostei</taxon>
        <taxon>Clupei</taxon>
        <taxon>Clupeiformes</taxon>
        <taxon>Clupeoidei</taxon>
        <taxon>Clupeidae</taxon>
        <taxon>Alosa</taxon>
    </lineage>
</organism>
<sequence length="85" mass="9212">MSWNIPGHFNSDLAQLIINHSAIKCEDLTQFSHPSSPLFQAMGYSLANHNETVLHHICGLSHTVNSIGLHQPSGAKSVCPDCTTC</sequence>
<protein>
    <submittedName>
        <fullName evidence="1">Uncharacterized protein</fullName>
    </submittedName>
</protein>
<name>A0AAV6GPM6_9TELE</name>
<comment type="caution">
    <text evidence="1">The sequence shown here is derived from an EMBL/GenBank/DDBJ whole genome shotgun (WGS) entry which is preliminary data.</text>
</comment>
<keyword evidence="2" id="KW-1185">Reference proteome</keyword>
<proteinExistence type="predicted"/>
<evidence type="ECO:0000313" key="1">
    <source>
        <dbReference type="EMBL" id="KAG5275577.1"/>
    </source>
</evidence>
<evidence type="ECO:0000313" key="2">
    <source>
        <dbReference type="Proteomes" id="UP000823561"/>
    </source>
</evidence>
<gene>
    <name evidence="1" type="ORF">AALO_G00121930</name>
</gene>
<dbReference type="EMBL" id="JADWDJ010000009">
    <property type="protein sequence ID" value="KAG5275577.1"/>
    <property type="molecule type" value="Genomic_DNA"/>
</dbReference>
<dbReference type="AlphaFoldDB" id="A0AAV6GPM6"/>
<reference evidence="1" key="1">
    <citation type="submission" date="2020-10" db="EMBL/GenBank/DDBJ databases">
        <title>Chromosome-scale genome assembly of the Allis shad, Alosa alosa.</title>
        <authorList>
            <person name="Margot Z."/>
            <person name="Christophe K."/>
            <person name="Cabau C."/>
            <person name="Louis A."/>
            <person name="Berthelot C."/>
            <person name="Parey E."/>
            <person name="Roest Crollius H."/>
            <person name="Montfort J."/>
            <person name="Robinson-Rechavi M."/>
            <person name="Bucao C."/>
            <person name="Bouchez O."/>
            <person name="Gislard M."/>
            <person name="Lluch J."/>
            <person name="Milhes M."/>
            <person name="Lampietro C."/>
            <person name="Lopez Roques C."/>
            <person name="Donnadieu C."/>
            <person name="Braasch I."/>
            <person name="Desvignes T."/>
            <person name="Postlethwait J."/>
            <person name="Bobe J."/>
            <person name="Guiguen Y."/>
        </authorList>
    </citation>
    <scope>NUCLEOTIDE SEQUENCE</scope>
    <source>
        <strain evidence="1">M-15738</strain>
        <tissue evidence="1">Blood</tissue>
    </source>
</reference>
<accession>A0AAV6GPM6</accession>